<dbReference type="Proteomes" id="UP001163152">
    <property type="component" value="Chromosome"/>
</dbReference>
<dbReference type="KEGG" id="tsin:OXH18_18580"/>
<organism evidence="2 3">
    <name type="scientific">Thermocoleostomius sinensis A174</name>
    <dbReference type="NCBI Taxonomy" id="2016057"/>
    <lineage>
        <taxon>Bacteria</taxon>
        <taxon>Bacillati</taxon>
        <taxon>Cyanobacteriota</taxon>
        <taxon>Cyanophyceae</taxon>
        <taxon>Oculatellales</taxon>
        <taxon>Oculatellaceae</taxon>
        <taxon>Thermocoleostomius</taxon>
    </lineage>
</organism>
<keyword evidence="2" id="KW-0808">Transferase</keyword>
<dbReference type="AlphaFoldDB" id="A0A9E9C6E4"/>
<dbReference type="PANTHER" id="PTHR22916">
    <property type="entry name" value="GLYCOSYLTRANSFERASE"/>
    <property type="match status" value="1"/>
</dbReference>
<dbReference type="Gene3D" id="3.90.550.10">
    <property type="entry name" value="Spore Coat Polysaccharide Biosynthesis Protein SpsA, Chain A"/>
    <property type="match status" value="1"/>
</dbReference>
<reference evidence="2" key="1">
    <citation type="submission" date="2022-12" db="EMBL/GenBank/DDBJ databases">
        <title>Polyphasic identification of a Novel Hot-Spring Cyanobacterium Ocullathermofonsia sinensis gen nov. sp. nov. and Genomic Insights on its Adaptations to the Thermal Habitat.</title>
        <authorList>
            <person name="Daroch M."/>
            <person name="Tang J."/>
            <person name="Jiang Y."/>
        </authorList>
    </citation>
    <scope>NUCLEOTIDE SEQUENCE</scope>
    <source>
        <strain evidence="2">PKUAC-SCTA174</strain>
    </source>
</reference>
<evidence type="ECO:0000259" key="1">
    <source>
        <dbReference type="Pfam" id="PF00535"/>
    </source>
</evidence>
<sequence>MKIVSIIIPCFNADRWIQEAIDSCLQQTYPHIEVIVIDDGSTDHSLDIIKRYGDRIRWESNLNRGGCYARNRGFALSIGDYIQYLDADDYILPDKIAKQVEILETSGADAVYGDWRYQKHLPNGAVFLDNIQLGGPKANFLESLLTDSEWIAPMAFLFTRAAVMRSGGWDEKLRTGQDRDFFISVALSGAKFHYQSGCESIYRRYGNVTVSTSSKSRWRNGHFALMQKTEIKLAQLGQLLPSYRQALAHSYYEKIRADRTNIDYSQYHWVLKKIIALNPDFKPANTKQGYSLLQKLFGFEQTELIIRFVKEAIES</sequence>
<gene>
    <name evidence="2" type="ORF">OXH18_18580</name>
</gene>
<dbReference type="PANTHER" id="PTHR22916:SF3">
    <property type="entry name" value="UDP-GLCNAC:BETAGAL BETA-1,3-N-ACETYLGLUCOSAMINYLTRANSFERASE-LIKE PROTEIN 1"/>
    <property type="match status" value="1"/>
</dbReference>
<dbReference type="GO" id="GO:0016758">
    <property type="term" value="F:hexosyltransferase activity"/>
    <property type="evidence" value="ECO:0007669"/>
    <property type="project" value="UniProtKB-ARBA"/>
</dbReference>
<dbReference type="EMBL" id="CP113797">
    <property type="protein sequence ID" value="WAL59164.1"/>
    <property type="molecule type" value="Genomic_DNA"/>
</dbReference>
<name>A0A9E9C6E4_9CYAN</name>
<feature type="domain" description="Glycosyltransferase 2-like" evidence="1">
    <location>
        <begin position="5"/>
        <end position="120"/>
    </location>
</feature>
<dbReference type="RefSeq" id="WP_268608798.1">
    <property type="nucleotide sequence ID" value="NZ_CP113797.1"/>
</dbReference>
<evidence type="ECO:0000313" key="2">
    <source>
        <dbReference type="EMBL" id="WAL59164.1"/>
    </source>
</evidence>
<evidence type="ECO:0000313" key="3">
    <source>
        <dbReference type="Proteomes" id="UP001163152"/>
    </source>
</evidence>
<proteinExistence type="predicted"/>
<keyword evidence="2" id="KW-0328">Glycosyltransferase</keyword>
<protein>
    <submittedName>
        <fullName evidence="2">Glycosyltransferase</fullName>
        <ecNumber evidence="2">2.4.-.-</ecNumber>
    </submittedName>
</protein>
<dbReference type="SUPFAM" id="SSF53448">
    <property type="entry name" value="Nucleotide-diphospho-sugar transferases"/>
    <property type="match status" value="1"/>
</dbReference>
<dbReference type="InterPro" id="IPR001173">
    <property type="entry name" value="Glyco_trans_2-like"/>
</dbReference>
<dbReference type="InterPro" id="IPR029044">
    <property type="entry name" value="Nucleotide-diphossugar_trans"/>
</dbReference>
<dbReference type="Pfam" id="PF00535">
    <property type="entry name" value="Glycos_transf_2"/>
    <property type="match status" value="1"/>
</dbReference>
<accession>A0A9E9C6E4</accession>
<dbReference type="EC" id="2.4.-.-" evidence="2"/>
<keyword evidence="3" id="KW-1185">Reference proteome</keyword>